<dbReference type="GO" id="GO:0003723">
    <property type="term" value="F:RNA binding"/>
    <property type="evidence" value="ECO:0007669"/>
    <property type="project" value="UniProtKB-KW"/>
</dbReference>
<dbReference type="InterPro" id="IPR012340">
    <property type="entry name" value="NA-bd_OB-fold"/>
</dbReference>
<dbReference type="InterPro" id="IPR020189">
    <property type="entry name" value="IF5A_C"/>
</dbReference>
<feature type="domain" description="Translation initiation factor 5A C-terminal" evidence="8">
    <location>
        <begin position="127"/>
        <end position="204"/>
    </location>
</feature>
<keyword evidence="4" id="KW-0251">Elongation factor</keyword>
<dbReference type="InterPro" id="IPR001884">
    <property type="entry name" value="IF5A-like"/>
</dbReference>
<evidence type="ECO:0000313" key="10">
    <source>
        <dbReference type="Proteomes" id="UP001515480"/>
    </source>
</evidence>
<dbReference type="GO" id="GO:0045901">
    <property type="term" value="P:positive regulation of translational elongation"/>
    <property type="evidence" value="ECO:0007669"/>
    <property type="project" value="InterPro"/>
</dbReference>
<dbReference type="InterPro" id="IPR014722">
    <property type="entry name" value="Rib_uL2_dom2"/>
</dbReference>
<dbReference type="InterPro" id="IPR008991">
    <property type="entry name" value="Translation_prot_SH3-like_sf"/>
</dbReference>
<dbReference type="PROSITE" id="PS00302">
    <property type="entry name" value="IF5A_HYPUSINE"/>
    <property type="match status" value="1"/>
</dbReference>
<dbReference type="NCBIfam" id="TIGR00037">
    <property type="entry name" value="eIF_5A"/>
    <property type="match status" value="1"/>
</dbReference>
<comment type="similarity">
    <text evidence="2">Belongs to the eIF-5A family.</text>
</comment>
<evidence type="ECO:0000256" key="2">
    <source>
        <dbReference type="ARBA" id="ARBA00006016"/>
    </source>
</evidence>
<evidence type="ECO:0000256" key="1">
    <source>
        <dbReference type="ARBA" id="ARBA00004496"/>
    </source>
</evidence>
<evidence type="ECO:0000259" key="8">
    <source>
        <dbReference type="SMART" id="SM01376"/>
    </source>
</evidence>
<dbReference type="AlphaFoldDB" id="A0AB34IC86"/>
<dbReference type="SMART" id="SM01376">
    <property type="entry name" value="eIF-5a"/>
    <property type="match status" value="1"/>
</dbReference>
<comment type="subcellular location">
    <subcellularLocation>
        <location evidence="1">Cytoplasm</location>
    </subcellularLocation>
</comment>
<dbReference type="PANTHER" id="PTHR11673">
    <property type="entry name" value="TRANSLATION INITIATION FACTOR 5A FAMILY MEMBER"/>
    <property type="match status" value="1"/>
</dbReference>
<gene>
    <name evidence="9" type="ORF">AB1Y20_016830</name>
</gene>
<evidence type="ECO:0000256" key="6">
    <source>
        <dbReference type="ARBA" id="ARBA00022917"/>
    </source>
</evidence>
<dbReference type="InterPro" id="IPR048670">
    <property type="entry name" value="IF5A-like_N"/>
</dbReference>
<dbReference type="GO" id="GO:0043022">
    <property type="term" value="F:ribosome binding"/>
    <property type="evidence" value="ECO:0007669"/>
    <property type="project" value="InterPro"/>
</dbReference>
<keyword evidence="6" id="KW-0648">Protein biosynthesis</keyword>
<dbReference type="GO" id="GO:0045905">
    <property type="term" value="P:positive regulation of translational termination"/>
    <property type="evidence" value="ECO:0007669"/>
    <property type="project" value="InterPro"/>
</dbReference>
<evidence type="ECO:0000256" key="5">
    <source>
        <dbReference type="ARBA" id="ARBA00022884"/>
    </source>
</evidence>
<comment type="caution">
    <text evidence="9">The sequence shown here is derived from an EMBL/GenBank/DDBJ whole genome shotgun (WGS) entry which is preliminary data.</text>
</comment>
<keyword evidence="5" id="KW-0694">RNA-binding</keyword>
<dbReference type="Gene3D" id="2.40.50.140">
    <property type="entry name" value="Nucleic acid-binding proteins"/>
    <property type="match status" value="1"/>
</dbReference>
<name>A0AB34IC86_PRYPA</name>
<dbReference type="GO" id="GO:0003746">
    <property type="term" value="F:translation elongation factor activity"/>
    <property type="evidence" value="ECO:0007669"/>
    <property type="project" value="UniProtKB-KW"/>
</dbReference>
<keyword evidence="7" id="KW-0385">Hypusine</keyword>
<dbReference type="GO" id="GO:0005737">
    <property type="term" value="C:cytoplasm"/>
    <property type="evidence" value="ECO:0007669"/>
    <property type="project" value="UniProtKB-SubCell"/>
</dbReference>
<organism evidence="9 10">
    <name type="scientific">Prymnesium parvum</name>
    <name type="common">Toxic golden alga</name>
    <dbReference type="NCBI Taxonomy" id="97485"/>
    <lineage>
        <taxon>Eukaryota</taxon>
        <taxon>Haptista</taxon>
        <taxon>Haptophyta</taxon>
        <taxon>Prymnesiophyceae</taxon>
        <taxon>Prymnesiales</taxon>
        <taxon>Prymnesiaceae</taxon>
        <taxon>Prymnesium</taxon>
    </lineage>
</organism>
<dbReference type="EMBL" id="JBGBPQ010000032">
    <property type="protein sequence ID" value="KAL1495464.1"/>
    <property type="molecule type" value="Genomic_DNA"/>
</dbReference>
<evidence type="ECO:0000256" key="7">
    <source>
        <dbReference type="ARBA" id="ARBA00023071"/>
    </source>
</evidence>
<reference evidence="9 10" key="1">
    <citation type="journal article" date="2024" name="Science">
        <title>Giant polyketide synthase enzymes in the biosynthesis of giant marine polyether toxins.</title>
        <authorList>
            <person name="Fallon T.R."/>
            <person name="Shende V.V."/>
            <person name="Wierzbicki I.H."/>
            <person name="Pendleton A.L."/>
            <person name="Watervoot N.F."/>
            <person name="Auber R.P."/>
            <person name="Gonzalez D.J."/>
            <person name="Wisecaver J.H."/>
            <person name="Moore B.S."/>
        </authorList>
    </citation>
    <scope>NUCLEOTIDE SEQUENCE [LARGE SCALE GENOMIC DNA]</scope>
    <source>
        <strain evidence="9 10">12B1</strain>
    </source>
</reference>
<keyword evidence="3" id="KW-0963">Cytoplasm</keyword>
<dbReference type="Proteomes" id="UP001515480">
    <property type="component" value="Unassembled WGS sequence"/>
</dbReference>
<dbReference type="Pfam" id="PF01287">
    <property type="entry name" value="eIF-5a"/>
    <property type="match status" value="1"/>
</dbReference>
<keyword evidence="10" id="KW-1185">Reference proteome</keyword>
<dbReference type="SUPFAM" id="SSF50249">
    <property type="entry name" value="Nucleic acid-binding proteins"/>
    <property type="match status" value="1"/>
</dbReference>
<evidence type="ECO:0000256" key="3">
    <source>
        <dbReference type="ARBA" id="ARBA00022490"/>
    </source>
</evidence>
<proteinExistence type="inferred from homology"/>
<sequence>MIGEGRANVTAKSSAEIKWNSIMLRRSARTTGRDWETRPVCMGDEDNNETFETADAGSSHTYPMEGGQIRKGGHIMIKGRPCKVSDVSTSKTGKHGHAKCHFVAIDIFTGKKMEDLVPSSHTTSVPFVKKEEFQCMDVDDDGFVTVLSANGETRSDLKLPVEMQPEPPGARELSDKIKQLLADEADFYVIVQSACGHEQIMDIKMMTNNS</sequence>
<dbReference type="Gene3D" id="2.30.30.30">
    <property type="match status" value="1"/>
</dbReference>
<dbReference type="SUPFAM" id="SSF50104">
    <property type="entry name" value="Translation proteins SH3-like domain"/>
    <property type="match status" value="1"/>
</dbReference>
<evidence type="ECO:0000313" key="9">
    <source>
        <dbReference type="EMBL" id="KAL1495464.1"/>
    </source>
</evidence>
<dbReference type="Pfam" id="PF21485">
    <property type="entry name" value="IF5A-like_N"/>
    <property type="match status" value="1"/>
</dbReference>
<dbReference type="FunFam" id="2.30.30.30:FF:000007">
    <property type="entry name" value="Eukaryotic translation initiation factor 5A"/>
    <property type="match status" value="1"/>
</dbReference>
<evidence type="ECO:0000256" key="4">
    <source>
        <dbReference type="ARBA" id="ARBA00022768"/>
    </source>
</evidence>
<accession>A0AB34IC86</accession>
<protein>
    <recommendedName>
        <fullName evidence="8">Translation initiation factor 5A C-terminal domain-containing protein</fullName>
    </recommendedName>
</protein>
<dbReference type="InterPro" id="IPR019769">
    <property type="entry name" value="Trans_elong_IF5A_hypusine_site"/>
</dbReference>